<evidence type="ECO:0000313" key="2">
    <source>
        <dbReference type="Proteomes" id="UP000324222"/>
    </source>
</evidence>
<sequence>MEVSLNIQSLDLQTLPGIEKTAALQADQSQARTRSTKGRVGEAEAVIGRLTRINSTFMLSMLATCG</sequence>
<evidence type="ECO:0000313" key="1">
    <source>
        <dbReference type="EMBL" id="MPC74518.1"/>
    </source>
</evidence>
<accession>A0A5B7I0Q3</accession>
<gene>
    <name evidence="1" type="ORF">E2C01_068878</name>
</gene>
<comment type="caution">
    <text evidence="1">The sequence shown here is derived from an EMBL/GenBank/DDBJ whole genome shotgun (WGS) entry which is preliminary data.</text>
</comment>
<organism evidence="1 2">
    <name type="scientific">Portunus trituberculatus</name>
    <name type="common">Swimming crab</name>
    <name type="synonym">Neptunus trituberculatus</name>
    <dbReference type="NCBI Taxonomy" id="210409"/>
    <lineage>
        <taxon>Eukaryota</taxon>
        <taxon>Metazoa</taxon>
        <taxon>Ecdysozoa</taxon>
        <taxon>Arthropoda</taxon>
        <taxon>Crustacea</taxon>
        <taxon>Multicrustacea</taxon>
        <taxon>Malacostraca</taxon>
        <taxon>Eumalacostraca</taxon>
        <taxon>Eucarida</taxon>
        <taxon>Decapoda</taxon>
        <taxon>Pleocyemata</taxon>
        <taxon>Brachyura</taxon>
        <taxon>Eubrachyura</taxon>
        <taxon>Portunoidea</taxon>
        <taxon>Portunidae</taxon>
        <taxon>Portuninae</taxon>
        <taxon>Portunus</taxon>
    </lineage>
</organism>
<proteinExistence type="predicted"/>
<reference evidence="1 2" key="1">
    <citation type="submission" date="2019-05" db="EMBL/GenBank/DDBJ databases">
        <title>Another draft genome of Portunus trituberculatus and its Hox gene families provides insights of decapod evolution.</title>
        <authorList>
            <person name="Jeong J.-H."/>
            <person name="Song I."/>
            <person name="Kim S."/>
            <person name="Choi T."/>
            <person name="Kim D."/>
            <person name="Ryu S."/>
            <person name="Kim W."/>
        </authorList>
    </citation>
    <scope>NUCLEOTIDE SEQUENCE [LARGE SCALE GENOMIC DNA]</scope>
    <source>
        <tissue evidence="1">Muscle</tissue>
    </source>
</reference>
<dbReference type="EMBL" id="VSRR010039085">
    <property type="protein sequence ID" value="MPC74518.1"/>
    <property type="molecule type" value="Genomic_DNA"/>
</dbReference>
<name>A0A5B7I0Q3_PORTR</name>
<protein>
    <submittedName>
        <fullName evidence="1">Uncharacterized protein</fullName>
    </submittedName>
</protein>
<dbReference type="Proteomes" id="UP000324222">
    <property type="component" value="Unassembled WGS sequence"/>
</dbReference>
<keyword evidence="2" id="KW-1185">Reference proteome</keyword>
<dbReference type="AlphaFoldDB" id="A0A5B7I0Q3"/>